<evidence type="ECO:0000313" key="1">
    <source>
        <dbReference type="EMBL" id="RLK54826.1"/>
    </source>
</evidence>
<name>A0A421AYA8_9PSEU</name>
<dbReference type="RefSeq" id="WP_121393488.1">
    <property type="nucleotide sequence ID" value="NZ_RCDD01000005.1"/>
</dbReference>
<dbReference type="Proteomes" id="UP000282454">
    <property type="component" value="Unassembled WGS sequence"/>
</dbReference>
<protein>
    <recommendedName>
        <fullName evidence="3">Head-tail joining protein</fullName>
    </recommendedName>
</protein>
<gene>
    <name evidence="1" type="ORF">CLV68_5214</name>
</gene>
<accession>A0A421AYA8</accession>
<dbReference type="OrthoDB" id="4413376at2"/>
<evidence type="ECO:0008006" key="3">
    <source>
        <dbReference type="Google" id="ProtNLM"/>
    </source>
</evidence>
<organism evidence="1 2">
    <name type="scientific">Actinokineospora cianjurensis</name>
    <dbReference type="NCBI Taxonomy" id="585224"/>
    <lineage>
        <taxon>Bacteria</taxon>
        <taxon>Bacillati</taxon>
        <taxon>Actinomycetota</taxon>
        <taxon>Actinomycetes</taxon>
        <taxon>Pseudonocardiales</taxon>
        <taxon>Pseudonocardiaceae</taxon>
        <taxon>Actinokineospora</taxon>
    </lineage>
</organism>
<proteinExistence type="predicted"/>
<comment type="caution">
    <text evidence="1">The sequence shown here is derived from an EMBL/GenBank/DDBJ whole genome shotgun (WGS) entry which is preliminary data.</text>
</comment>
<sequence length="112" mass="12182">MSLLDHGPDQVVIHPSVWAADDDGNHAWRPGPTGITVTARVQPISSAELVVNGQAIVTLARVIARDAPAGPWDRVEWDDRTWDVIGEPEHRGDSPATRHTTIVIRARGVNRG</sequence>
<reference evidence="1 2" key="1">
    <citation type="submission" date="2018-10" db="EMBL/GenBank/DDBJ databases">
        <title>Genomic Encyclopedia of Archaeal and Bacterial Type Strains, Phase II (KMG-II): from individual species to whole genera.</title>
        <authorList>
            <person name="Goeker M."/>
        </authorList>
    </citation>
    <scope>NUCLEOTIDE SEQUENCE [LARGE SCALE GENOMIC DNA]</scope>
    <source>
        <strain evidence="1 2">DSM 45657</strain>
    </source>
</reference>
<dbReference type="AlphaFoldDB" id="A0A421AYA8"/>
<dbReference type="EMBL" id="RCDD01000005">
    <property type="protein sequence ID" value="RLK54826.1"/>
    <property type="molecule type" value="Genomic_DNA"/>
</dbReference>
<evidence type="ECO:0000313" key="2">
    <source>
        <dbReference type="Proteomes" id="UP000282454"/>
    </source>
</evidence>
<keyword evidence="2" id="KW-1185">Reference proteome</keyword>